<evidence type="ECO:0000256" key="2">
    <source>
        <dbReference type="ARBA" id="ARBA00022801"/>
    </source>
</evidence>
<dbReference type="SUPFAM" id="SSF52768">
    <property type="entry name" value="Arginase/deacetylase"/>
    <property type="match status" value="1"/>
</dbReference>
<keyword evidence="1 3" id="KW-0479">Metal-binding</keyword>
<dbReference type="PROSITE" id="PS51409">
    <property type="entry name" value="ARGINASE_2"/>
    <property type="match status" value="1"/>
</dbReference>
<evidence type="ECO:0000256" key="1">
    <source>
        <dbReference type="ARBA" id="ARBA00022723"/>
    </source>
</evidence>
<evidence type="ECO:0000256" key="4">
    <source>
        <dbReference type="PROSITE-ProRule" id="PRU00742"/>
    </source>
</evidence>
<dbReference type="GeneID" id="55591540"/>
<feature type="binding site" evidence="3">
    <location>
        <position position="239"/>
    </location>
    <ligand>
        <name>Mn(2+)</name>
        <dbReference type="ChEBI" id="CHEBI:29035"/>
        <label>1</label>
    </ligand>
</feature>
<evidence type="ECO:0000313" key="5">
    <source>
        <dbReference type="EMBL" id="EEZ29969.1"/>
    </source>
</evidence>
<comment type="cofactor">
    <cofactor evidence="3">
        <name>Mn(2+)</name>
        <dbReference type="ChEBI" id="CHEBI:29035"/>
    </cofactor>
    <text evidence="3">Binds 2 manganese ions per subunit.</text>
</comment>
<gene>
    <name evidence="5" type="ORF">BALG_00088</name>
</gene>
<dbReference type="PANTHER" id="PTHR11358">
    <property type="entry name" value="ARGINASE/AGMATINASE"/>
    <property type="match status" value="1"/>
</dbReference>
<dbReference type="EMBL" id="EQ999546">
    <property type="protein sequence ID" value="EEZ29969.1"/>
    <property type="molecule type" value="Genomic_DNA"/>
</dbReference>
<feature type="binding site" evidence="3">
    <location>
        <position position="241"/>
    </location>
    <ligand>
        <name>Mn(2+)</name>
        <dbReference type="ChEBI" id="CHEBI:29035"/>
        <label>1</label>
    </ligand>
</feature>
<evidence type="ECO:0000256" key="3">
    <source>
        <dbReference type="PIRSR" id="PIRSR036979-1"/>
    </source>
</evidence>
<keyword evidence="3" id="KW-0464">Manganese</keyword>
<dbReference type="Gene3D" id="3.40.800.10">
    <property type="entry name" value="Ureohydrolase domain"/>
    <property type="match status" value="1"/>
</dbReference>
<dbReference type="Pfam" id="PF00491">
    <property type="entry name" value="Arginase"/>
    <property type="match status" value="1"/>
</dbReference>
<reference evidence="5" key="1">
    <citation type="submission" date="2009-01" db="EMBL/GenBank/DDBJ databases">
        <title>The Genome Sequence of Brucella pinnipedialis M292/94/1.</title>
        <authorList>
            <consortium name="The Broad Institute Genome Sequencing Platform"/>
            <person name="Ward D."/>
            <person name="Young S.K."/>
            <person name="Kodira C.D."/>
            <person name="Zeng Q."/>
            <person name="Koehrsen M."/>
            <person name="Alvarado L."/>
            <person name="Berlin A."/>
            <person name="Borenstein D."/>
            <person name="Chen Z."/>
            <person name="Engels R."/>
            <person name="Freedman E."/>
            <person name="Gellesch M."/>
            <person name="Goldberg J."/>
            <person name="Griggs A."/>
            <person name="Gujja S."/>
            <person name="Heiman D."/>
            <person name="Hepburn T."/>
            <person name="Howarth C."/>
            <person name="Jen D."/>
            <person name="Larson L."/>
            <person name="Lewis B."/>
            <person name="Mehta T."/>
            <person name="Park D."/>
            <person name="Pearson M."/>
            <person name="Roberts A."/>
            <person name="Saif S."/>
            <person name="Shea T."/>
            <person name="Shenoy N."/>
            <person name="Sisk P."/>
            <person name="Stolte C."/>
            <person name="Sykes S."/>
            <person name="Walk T."/>
            <person name="White J."/>
            <person name="Yandava C."/>
            <person name="Whatmore A.M."/>
            <person name="Perrett L.L."/>
            <person name="O'Callaghan D."/>
            <person name="Nusbaum C."/>
            <person name="Galagan J."/>
            <person name="Birren B."/>
        </authorList>
    </citation>
    <scope>NUCLEOTIDE SEQUENCE [LARGE SCALE GENOMIC DNA]</scope>
    <source>
        <strain evidence="5">M292/94/1</strain>
    </source>
</reference>
<organism evidence="5">
    <name type="scientific">Brucella pinnipedialis M292/94/1</name>
    <dbReference type="NCBI Taxonomy" id="520462"/>
    <lineage>
        <taxon>Bacteria</taxon>
        <taxon>Pseudomonadati</taxon>
        <taxon>Pseudomonadota</taxon>
        <taxon>Alphaproteobacteria</taxon>
        <taxon>Hyphomicrobiales</taxon>
        <taxon>Brucellaceae</taxon>
        <taxon>Brucella/Ochrobactrum group</taxon>
        <taxon>Brucella</taxon>
    </lineage>
</organism>
<protein>
    <submittedName>
        <fullName evidence="5">Arginase/agmatinase/formiminoglutamase</fullName>
    </submittedName>
</protein>
<sequence>MTDKLTSAPKHGHTSMLYSKVHTDLDTLDAHIAFLGIPYGSAYTIDEVTNDQTRAPTAVRQATDRAVRNLDRYDFDVDGPLYDGRAIKAVDCGDVVGDPKDPGAHYRNAEAAVRKILAAGALPLIIGGDHGIPIPVLRAYDDQGPITLIQIDAHLDWRDHINGVHDGLSSPIRRASEMAHVKDIFQIGIRAQGTARPEEYEAARAYGSNIITAYELHDVGMDAILDRIPDGGRYYITIDADGIDPSVMPAVAGPAFGGVTYAQTRKLLHGLVKKGRVVGMDIVEITPSKDVNQLTAIAAGRFFVNLIGAAVRADYFGTKAELETAAGKTMKPAHAAA</sequence>
<dbReference type="CDD" id="cd11589">
    <property type="entry name" value="Agmatinase_like_1"/>
    <property type="match status" value="1"/>
</dbReference>
<dbReference type="AlphaFoldDB" id="A0A0E1X155"/>
<dbReference type="InterPro" id="IPR023696">
    <property type="entry name" value="Ureohydrolase_dom_sf"/>
</dbReference>
<feature type="binding site" evidence="3">
    <location>
        <position position="152"/>
    </location>
    <ligand>
        <name>Mn(2+)</name>
        <dbReference type="ChEBI" id="CHEBI:29035"/>
        <label>1</label>
    </ligand>
</feature>
<dbReference type="Proteomes" id="UP000004659">
    <property type="component" value="Unassembled WGS sequence"/>
</dbReference>
<accession>A0A0E1X155</accession>
<dbReference type="GO" id="GO:0046872">
    <property type="term" value="F:metal ion binding"/>
    <property type="evidence" value="ECO:0007669"/>
    <property type="project" value="UniProtKB-KW"/>
</dbReference>
<dbReference type="InterPro" id="IPR006035">
    <property type="entry name" value="Ureohydrolase"/>
</dbReference>
<dbReference type="GO" id="GO:0033389">
    <property type="term" value="P:putrescine biosynthetic process from arginine, via agmatine"/>
    <property type="evidence" value="ECO:0007669"/>
    <property type="project" value="TreeGrafter"/>
</dbReference>
<dbReference type="PIRSF" id="PIRSF036979">
    <property type="entry name" value="Arginase"/>
    <property type="match status" value="1"/>
</dbReference>
<feature type="binding site" evidence="3">
    <location>
        <position position="154"/>
    </location>
    <ligand>
        <name>Mn(2+)</name>
        <dbReference type="ChEBI" id="CHEBI:29035"/>
        <label>1</label>
    </ligand>
</feature>
<dbReference type="PANTHER" id="PTHR11358:SF26">
    <property type="entry name" value="GUANIDINO ACID HYDROLASE, MITOCHONDRIAL"/>
    <property type="match status" value="1"/>
</dbReference>
<dbReference type="RefSeq" id="WP_002965023.1">
    <property type="nucleotide sequence ID" value="NZ_EQ999546.1"/>
</dbReference>
<comment type="similarity">
    <text evidence="4">Belongs to the arginase family.</text>
</comment>
<dbReference type="GO" id="GO:0008783">
    <property type="term" value="F:agmatinase activity"/>
    <property type="evidence" value="ECO:0007669"/>
    <property type="project" value="TreeGrafter"/>
</dbReference>
<feature type="binding site" evidence="3">
    <location>
        <position position="130"/>
    </location>
    <ligand>
        <name>Mn(2+)</name>
        <dbReference type="ChEBI" id="CHEBI:29035"/>
        <label>1</label>
    </ligand>
</feature>
<name>A0A0E1X155_9HYPH</name>
<keyword evidence="2" id="KW-0378">Hydrolase</keyword>
<proteinExistence type="inferred from homology"/>
<feature type="binding site" evidence="3">
    <location>
        <position position="156"/>
    </location>
    <ligand>
        <name>Mn(2+)</name>
        <dbReference type="ChEBI" id="CHEBI:29035"/>
        <label>1</label>
    </ligand>
</feature>
<dbReference type="HOGENOM" id="CLU_039478_0_2_5"/>